<feature type="region of interest" description="Disordered" evidence="1">
    <location>
        <begin position="314"/>
        <end position="338"/>
    </location>
</feature>
<dbReference type="HOGENOM" id="CLU_005537_1_1_1"/>
<sequence length="1278" mass="141263">MASLASTSPLLHSNQYSSRSSNRPDTQHASPATQNTLQKRPSPPGHKQHPSITSNPSQDAQHQIPFPDLPDTVDDFSTADQYAYVAPADLMSAAYVDNSFGTTFEDFMTPDYSTDNHISEHTTPQEAIWEQQFNSRHFVSDSSHPHILDGSSQNSEHASPPNPTKELQSIFSAASTHSPQYISGAQLLSPRLTTPSPSRVAEQRRTSTDRQTDSMDRTSKKRGAESLHVSTDTNSLWPQRSHGTHQPGQSPNQRPVSPVIILSSHPQGDSPAHASPPRNRSLSRSHESPLHNPVEAESNQNYFAATQSSLLAPGYLDSGSFDESNERLGLDPTERGDAEVPTINQLADNRQRKERNLEVEEWLHTCSPDLHPGEAAVLRQIQADRPRAHSTGVKVDSMGIPIYSDRGIPGPGVLVDEDSEDEYSEDEEISVLASSDDGIPLSESPPVEQDDLRNQKDDIGYFPPYDEDSIPPEMQEPHPRQFYRRGPWQDPPQGPIVHDKSQPFSSNSAMMRFNEEAAKWETASRAATWGTRRRLSDSEVQSIVDGSRVRHMSLVKRGRARGSTILKRAKDKANDLIPRRSNSNIKKAAEAQLSPEAVQLVESPQPRESLSSSKPLQRLSSFGKSKSPPLDTSSAINASALAASGGEAVSADSAKVKSEGLRSPLQMLRKARSKSDVGKSSAKSSPGLQELMTQHGGPPVPNLASPAGPVAVLHRRNTNDAMDDDDDDLDEEGIKMDLNIKAETIIPNFEGFKLHARQLNPRLPPYLIDRIGQEQVRRYKKLVENRVKHVRAVQNKICPSKHRCFELGGDAELLAPRQSTKDPDATCAQFSIPNTTDGDAEDGEYEDGVVTPALFPTGIPLPPVKRIPAEFECFLCFKVKKFHKPSDWTKHVHEDVQPFSCTFPNCGEPKSFKRKADWVRHENERHRRLEYWRCSVQECSHVCYRKDNFVQHLVREHKKTEPKGKSRAGKARSGAATQTEDNEVWQLVEACRYETSTRPRDEPCRFCGNVLNSWKKLSVHMGKHMEQLAMPVLELVNLKQVTADTIISPIEQNQHRTSNPNMTVPRQTMRGPMPQAMSMADSNTYMALPSHMTVSPAISHHDPSLSPYSHSVHSAHNSSAGHSPAMTQVHAQMGPFGYGQYYTGHEMSTPGHGSMSQSEAYVQAESYANSAYPTSGMSVPNQYGGINNQVNQSYDSGHSMQTPISAQSMPTTLGPVSGGGFGPHDAAYAHGSSMGPYEQYPPTSQANGSFQDGTQQTDPNQDYVLSNQYGQQNNMYYH</sequence>
<feature type="compositionally biased region" description="Polar residues" evidence="1">
    <location>
        <begin position="606"/>
        <end position="624"/>
    </location>
</feature>
<dbReference type="VEuPathDB" id="FungiDB:HMPREF1541_10544"/>
<feature type="domain" description="C2H2-type" evidence="2">
    <location>
        <begin position="1004"/>
        <end position="1024"/>
    </location>
</feature>
<dbReference type="eggNOG" id="ENOG502QVRM">
    <property type="taxonomic scope" value="Eukaryota"/>
</dbReference>
<feature type="compositionally biased region" description="Polar residues" evidence="1">
    <location>
        <begin position="228"/>
        <end position="238"/>
    </location>
</feature>
<dbReference type="InterPro" id="IPR058925">
    <property type="entry name" value="zf-C2H2_AcuF"/>
</dbReference>
<feature type="region of interest" description="Disordered" evidence="1">
    <location>
        <begin position="1097"/>
        <end position="1123"/>
    </location>
</feature>
<feature type="compositionally biased region" description="Polar residues" evidence="1">
    <location>
        <begin position="1241"/>
        <end position="1278"/>
    </location>
</feature>
<dbReference type="PANTHER" id="PTHR35391:SF3">
    <property type="entry name" value="FINGER DOMAIN PROTEIN, PUTATIVE (AFU_ORTHOLOGUE AFUA_8G04300)-RELATED"/>
    <property type="match status" value="1"/>
</dbReference>
<feature type="compositionally biased region" description="Polar residues" evidence="1">
    <location>
        <begin position="244"/>
        <end position="255"/>
    </location>
</feature>
<feature type="region of interest" description="Disordered" evidence="1">
    <location>
        <begin position="647"/>
        <end position="707"/>
    </location>
</feature>
<dbReference type="EMBL" id="KB822715">
    <property type="protein sequence ID" value="ETN44364.1"/>
    <property type="molecule type" value="Genomic_DNA"/>
</dbReference>
<feature type="compositionally biased region" description="Basic and acidic residues" evidence="1">
    <location>
        <begin position="450"/>
        <end position="459"/>
    </location>
</feature>
<evidence type="ECO:0000256" key="1">
    <source>
        <dbReference type="SAM" id="MobiDB-lite"/>
    </source>
</evidence>
<feature type="domain" description="C2H2-type" evidence="2">
    <location>
        <begin position="934"/>
        <end position="957"/>
    </location>
</feature>
<feature type="compositionally biased region" description="Polar residues" evidence="1">
    <location>
        <begin position="1"/>
        <end position="39"/>
    </location>
</feature>
<feature type="compositionally biased region" description="Basic and acidic residues" evidence="1">
    <location>
        <begin position="201"/>
        <end position="225"/>
    </location>
</feature>
<dbReference type="InParanoid" id="W2S8Y9"/>
<gene>
    <name evidence="3" type="ORF">HMPREF1541_10544</name>
</gene>
<organism evidence="3 4">
    <name type="scientific">Cyphellophora europaea (strain CBS 101466)</name>
    <name type="common">Phialophora europaea</name>
    <dbReference type="NCBI Taxonomy" id="1220924"/>
    <lineage>
        <taxon>Eukaryota</taxon>
        <taxon>Fungi</taxon>
        <taxon>Dikarya</taxon>
        <taxon>Ascomycota</taxon>
        <taxon>Pezizomycotina</taxon>
        <taxon>Eurotiomycetes</taxon>
        <taxon>Chaetothyriomycetidae</taxon>
        <taxon>Chaetothyriales</taxon>
        <taxon>Cyphellophoraceae</taxon>
        <taxon>Cyphellophora</taxon>
    </lineage>
</organism>
<keyword evidence="4" id="KW-1185">Reference proteome</keyword>
<dbReference type="SMART" id="SM00355">
    <property type="entry name" value="ZnF_C2H2"/>
    <property type="match status" value="3"/>
</dbReference>
<protein>
    <recommendedName>
        <fullName evidence="2">C2H2-type domain-containing protein</fullName>
    </recommendedName>
</protein>
<feature type="region of interest" description="Disordered" evidence="1">
    <location>
        <begin position="1214"/>
        <end position="1278"/>
    </location>
</feature>
<feature type="region of interest" description="Disordered" evidence="1">
    <location>
        <begin position="415"/>
        <end position="504"/>
    </location>
</feature>
<reference evidence="3 4" key="1">
    <citation type="submission" date="2013-03" db="EMBL/GenBank/DDBJ databases">
        <title>The Genome Sequence of Phialophora europaea CBS 101466.</title>
        <authorList>
            <consortium name="The Broad Institute Genomics Platform"/>
            <person name="Cuomo C."/>
            <person name="de Hoog S."/>
            <person name="Gorbushina A."/>
            <person name="Walker B."/>
            <person name="Young S.K."/>
            <person name="Zeng Q."/>
            <person name="Gargeya S."/>
            <person name="Fitzgerald M."/>
            <person name="Haas B."/>
            <person name="Abouelleil A."/>
            <person name="Allen A.W."/>
            <person name="Alvarado L."/>
            <person name="Arachchi H.M."/>
            <person name="Berlin A.M."/>
            <person name="Chapman S.B."/>
            <person name="Gainer-Dewar J."/>
            <person name="Goldberg J."/>
            <person name="Griggs A."/>
            <person name="Gujja S."/>
            <person name="Hansen M."/>
            <person name="Howarth C."/>
            <person name="Imamovic A."/>
            <person name="Ireland A."/>
            <person name="Larimer J."/>
            <person name="McCowan C."/>
            <person name="Murphy C."/>
            <person name="Pearson M."/>
            <person name="Poon T.W."/>
            <person name="Priest M."/>
            <person name="Roberts A."/>
            <person name="Saif S."/>
            <person name="Shea T."/>
            <person name="Sisk P."/>
            <person name="Sykes S."/>
            <person name="Wortman J."/>
            <person name="Nusbaum C."/>
            <person name="Birren B."/>
        </authorList>
    </citation>
    <scope>NUCLEOTIDE SEQUENCE [LARGE SCALE GENOMIC DNA]</scope>
    <source>
        <strain evidence="3 4">CBS 101466</strain>
    </source>
</reference>
<feature type="compositionally biased region" description="Basic and acidic residues" evidence="1">
    <location>
        <begin position="324"/>
        <end position="338"/>
    </location>
</feature>
<feature type="region of interest" description="Disordered" evidence="1">
    <location>
        <begin position="186"/>
        <end position="293"/>
    </location>
</feature>
<evidence type="ECO:0000313" key="4">
    <source>
        <dbReference type="Proteomes" id="UP000030752"/>
    </source>
</evidence>
<dbReference type="Pfam" id="PF26082">
    <property type="entry name" value="zf-C2H2_AcuF"/>
    <property type="match status" value="1"/>
</dbReference>
<feature type="compositionally biased region" description="Acidic residues" evidence="1">
    <location>
        <begin position="415"/>
        <end position="429"/>
    </location>
</feature>
<feature type="region of interest" description="Disordered" evidence="1">
    <location>
        <begin position="1"/>
        <end position="73"/>
    </location>
</feature>
<dbReference type="PROSITE" id="PS00028">
    <property type="entry name" value="ZINC_FINGER_C2H2_1"/>
    <property type="match status" value="2"/>
</dbReference>
<dbReference type="Proteomes" id="UP000030752">
    <property type="component" value="Unassembled WGS sequence"/>
</dbReference>
<feature type="region of interest" description="Disordered" evidence="1">
    <location>
        <begin position="596"/>
        <end position="633"/>
    </location>
</feature>
<feature type="compositionally biased region" description="Polar residues" evidence="1">
    <location>
        <begin position="50"/>
        <end position="61"/>
    </location>
</feature>
<proteinExistence type="predicted"/>
<dbReference type="InterPro" id="IPR013087">
    <property type="entry name" value="Znf_C2H2_type"/>
</dbReference>
<dbReference type="AlphaFoldDB" id="W2S8Y9"/>
<dbReference type="RefSeq" id="XP_008713437.1">
    <property type="nucleotide sequence ID" value="XM_008715215.1"/>
</dbReference>
<feature type="compositionally biased region" description="Low complexity" evidence="1">
    <location>
        <begin position="1109"/>
        <end position="1123"/>
    </location>
</feature>
<evidence type="ECO:0000259" key="2">
    <source>
        <dbReference type="PROSITE" id="PS00028"/>
    </source>
</evidence>
<name>W2S8Y9_CYPE1</name>
<feature type="region of interest" description="Disordered" evidence="1">
    <location>
        <begin position="140"/>
        <end position="166"/>
    </location>
</feature>
<accession>W2S8Y9</accession>
<dbReference type="OrthoDB" id="5315052at2759"/>
<dbReference type="STRING" id="1220924.W2S8Y9"/>
<dbReference type="PANTHER" id="PTHR35391">
    <property type="entry name" value="C2H2-TYPE DOMAIN-CONTAINING PROTEIN-RELATED"/>
    <property type="match status" value="1"/>
</dbReference>
<feature type="region of interest" description="Disordered" evidence="1">
    <location>
        <begin position="957"/>
        <end position="979"/>
    </location>
</feature>
<dbReference type="GeneID" id="19977883"/>
<evidence type="ECO:0000313" key="3">
    <source>
        <dbReference type="EMBL" id="ETN44364.1"/>
    </source>
</evidence>